<dbReference type="InterPro" id="IPR012338">
    <property type="entry name" value="Beta-lactam/transpept-like"/>
</dbReference>
<dbReference type="Pfam" id="PF00144">
    <property type="entry name" value="Beta-lactamase"/>
    <property type="match status" value="1"/>
</dbReference>
<protein>
    <recommendedName>
        <fullName evidence="2">Beta-lactamase-related domain-containing protein</fullName>
    </recommendedName>
</protein>
<dbReference type="AlphaFoldDB" id="A0A9P1IUS6"/>
<dbReference type="OrthoDB" id="5946976at2759"/>
<accession>A0A9P1IUS6</accession>
<comment type="caution">
    <text evidence="3">The sequence shown here is derived from an EMBL/GenBank/DDBJ whole genome shotgun (WGS) entry which is preliminary data.</text>
</comment>
<evidence type="ECO:0000256" key="1">
    <source>
        <dbReference type="SAM" id="SignalP"/>
    </source>
</evidence>
<dbReference type="InterPro" id="IPR050491">
    <property type="entry name" value="AmpC-like"/>
</dbReference>
<sequence length="606" mass="69841">MYFLLFLFIIFLKANASQIQIRTLTELWENRREAQPSHLFPTRNSKIYPEFAEIPRGQSYFHLTSQNLAEKLTEIQGGREWLVHSVCSYHHLNSTFFVLNKIRGSGFSEVLIDANMTEIENKVNAMTAKRVKINYICVGANENTYSAVWHHSADFVNHYIVESGPITEIVARNDLQTFRGYYCDCFQTYQTQNLTNKAIIIWRKGFGRKSKISYGTNLEKMLNESQIWEGDHLKVVQFSNLPPKRPGLSNYSKWLLWQGEDFKWSSTSNIPKVISTNNSWPGLDSVVESHIREFNIPSISISIFRDNLEEYTVAYGYADILKNITTKPEFRYRIASVSKMITAMGMGELLTEYSINLMSPVFGEFGILRELCHSECHHVLKNLKIIHLLEHSSGAWPHTKKYEFEKMEQNQTEFLRTVLAEQIPLQYPGISHIYSNIGYILLGRIIEKVSGIEYEEYIRRKIFEPLGINGTIGKEFDDQEEVVYYSHDNANAYTSWNTTRLNSAAGWAMTAKNVAKLFNHLEQNKLRKYRWIITPSAVRWTYGRGIQLGFDGSIYHIGSLAGTEAIGFSYHNVQVAILTNLRGKNQNEQTGWMEKLCRSIAKGAKL</sequence>
<feature type="domain" description="Beta-lactamase-related" evidence="2">
    <location>
        <begin position="287"/>
        <end position="593"/>
    </location>
</feature>
<keyword evidence="1" id="KW-0732">Signal</keyword>
<gene>
    <name evidence="3" type="ORF">CAMP_LOCUS14143</name>
</gene>
<reference evidence="3" key="1">
    <citation type="submission" date="2022-11" db="EMBL/GenBank/DDBJ databases">
        <authorList>
            <person name="Kikuchi T."/>
        </authorList>
    </citation>
    <scope>NUCLEOTIDE SEQUENCE</scope>
    <source>
        <strain evidence="3">PS1010</strain>
    </source>
</reference>
<dbReference type="EMBL" id="CANHGI010000005">
    <property type="protein sequence ID" value="CAI5451506.1"/>
    <property type="molecule type" value="Genomic_DNA"/>
</dbReference>
<dbReference type="InterPro" id="IPR001466">
    <property type="entry name" value="Beta-lactam-related"/>
</dbReference>
<proteinExistence type="predicted"/>
<keyword evidence="4" id="KW-1185">Reference proteome</keyword>
<organism evidence="3 4">
    <name type="scientific">Caenorhabditis angaria</name>
    <dbReference type="NCBI Taxonomy" id="860376"/>
    <lineage>
        <taxon>Eukaryota</taxon>
        <taxon>Metazoa</taxon>
        <taxon>Ecdysozoa</taxon>
        <taxon>Nematoda</taxon>
        <taxon>Chromadorea</taxon>
        <taxon>Rhabditida</taxon>
        <taxon>Rhabditina</taxon>
        <taxon>Rhabditomorpha</taxon>
        <taxon>Rhabditoidea</taxon>
        <taxon>Rhabditidae</taxon>
        <taxon>Peloderinae</taxon>
        <taxon>Caenorhabditis</taxon>
    </lineage>
</organism>
<evidence type="ECO:0000259" key="2">
    <source>
        <dbReference type="Pfam" id="PF00144"/>
    </source>
</evidence>
<evidence type="ECO:0000313" key="3">
    <source>
        <dbReference type="EMBL" id="CAI5451506.1"/>
    </source>
</evidence>
<dbReference type="PANTHER" id="PTHR46825:SF9">
    <property type="entry name" value="BETA-LACTAMASE-RELATED DOMAIN-CONTAINING PROTEIN"/>
    <property type="match status" value="1"/>
</dbReference>
<feature type="chain" id="PRO_5040456525" description="Beta-lactamase-related domain-containing protein" evidence="1">
    <location>
        <begin position="17"/>
        <end position="606"/>
    </location>
</feature>
<dbReference type="PANTHER" id="PTHR46825">
    <property type="entry name" value="D-ALANYL-D-ALANINE-CARBOXYPEPTIDASE/ENDOPEPTIDASE AMPH"/>
    <property type="match status" value="1"/>
</dbReference>
<feature type="signal peptide" evidence="1">
    <location>
        <begin position="1"/>
        <end position="16"/>
    </location>
</feature>
<name>A0A9P1IUS6_9PELO</name>
<evidence type="ECO:0000313" key="4">
    <source>
        <dbReference type="Proteomes" id="UP001152747"/>
    </source>
</evidence>
<dbReference type="Gene3D" id="3.40.710.10">
    <property type="entry name" value="DD-peptidase/beta-lactamase superfamily"/>
    <property type="match status" value="1"/>
</dbReference>
<dbReference type="SUPFAM" id="SSF56601">
    <property type="entry name" value="beta-lactamase/transpeptidase-like"/>
    <property type="match status" value="1"/>
</dbReference>
<dbReference type="Proteomes" id="UP001152747">
    <property type="component" value="Unassembled WGS sequence"/>
</dbReference>